<feature type="domain" description="TCP" evidence="6">
    <location>
        <begin position="42"/>
        <end position="100"/>
    </location>
</feature>
<evidence type="ECO:0000256" key="1">
    <source>
        <dbReference type="ARBA" id="ARBA00004123"/>
    </source>
</evidence>
<proteinExistence type="predicted"/>
<dbReference type="GO" id="GO:0005634">
    <property type="term" value="C:nucleus"/>
    <property type="evidence" value="ECO:0007669"/>
    <property type="project" value="UniProtKB-SubCell"/>
</dbReference>
<dbReference type="AlphaFoldDB" id="A0AAN7JKY4"/>
<evidence type="ECO:0000256" key="2">
    <source>
        <dbReference type="ARBA" id="ARBA00023015"/>
    </source>
</evidence>
<comment type="caution">
    <text evidence="7">The sequence shown here is derived from an EMBL/GenBank/DDBJ whole genome shotgun (WGS) entry which is preliminary data.</text>
</comment>
<dbReference type="PANTHER" id="PTHR31072">
    <property type="entry name" value="TRANSCRIPTION FACTOR TCP4-RELATED"/>
    <property type="match status" value="1"/>
</dbReference>
<evidence type="ECO:0000259" key="6">
    <source>
        <dbReference type="PROSITE" id="PS51369"/>
    </source>
</evidence>
<sequence length="308" mass="34082">MNARKEERDHDLDQVSLAPSSSRRWSAFRNPRIVRVSRTFGGKDRHSKVCTIRGLRDRRIRLSVPTAVQLYELQDKLGVSQPSKVIDWLIDATKHEIDKLPPLCMLPGFGGFPLISPELLGAPWPSLAPFHDMSSPIFLKQLGKSANTINGPSGGEDTHAMSMRSKGKEVESEECYSHPQKANFMEPYVRAPVNFLPALPNTSSHCFPNGPLANRAGNIASLHSLSSISNPLYFSPSGHQIMPQNFPPYNNGTLHHPLVAENNLQLLSTGQFFVPPHLFGAIASRPAFSEYFKLVLCPENKTGNLPSI</sequence>
<dbReference type="GO" id="GO:0043565">
    <property type="term" value="F:sequence-specific DNA binding"/>
    <property type="evidence" value="ECO:0007669"/>
    <property type="project" value="TreeGrafter"/>
</dbReference>
<keyword evidence="8" id="KW-1185">Reference proteome</keyword>
<dbReference type="InterPro" id="IPR017887">
    <property type="entry name" value="TF_TCP_subgr"/>
</dbReference>
<evidence type="ECO:0000256" key="3">
    <source>
        <dbReference type="ARBA" id="ARBA00023125"/>
    </source>
</evidence>
<dbReference type="GO" id="GO:0003700">
    <property type="term" value="F:DNA-binding transcription factor activity"/>
    <property type="evidence" value="ECO:0007669"/>
    <property type="project" value="InterPro"/>
</dbReference>
<evidence type="ECO:0000256" key="5">
    <source>
        <dbReference type="ARBA" id="ARBA00023242"/>
    </source>
</evidence>
<dbReference type="InterPro" id="IPR005333">
    <property type="entry name" value="Transcription_factor_TCP"/>
</dbReference>
<dbReference type="Pfam" id="PF03634">
    <property type="entry name" value="TCP"/>
    <property type="match status" value="1"/>
</dbReference>
<evidence type="ECO:0000256" key="4">
    <source>
        <dbReference type="ARBA" id="ARBA00023163"/>
    </source>
</evidence>
<reference evidence="7 8" key="1">
    <citation type="journal article" date="2023" name="Hortic Res">
        <title>Pangenome of water caltrop reveals structural variations and asymmetric subgenome divergence after allopolyploidization.</title>
        <authorList>
            <person name="Zhang X."/>
            <person name="Chen Y."/>
            <person name="Wang L."/>
            <person name="Yuan Y."/>
            <person name="Fang M."/>
            <person name="Shi L."/>
            <person name="Lu R."/>
            <person name="Comes H.P."/>
            <person name="Ma Y."/>
            <person name="Chen Y."/>
            <person name="Huang G."/>
            <person name="Zhou Y."/>
            <person name="Zheng Z."/>
            <person name="Qiu Y."/>
        </authorList>
    </citation>
    <scope>NUCLEOTIDE SEQUENCE [LARGE SCALE GENOMIC DNA]</scope>
    <source>
        <tissue evidence="7">Roots</tissue>
    </source>
</reference>
<organism evidence="7 8">
    <name type="scientific">Trapa incisa</name>
    <dbReference type="NCBI Taxonomy" id="236973"/>
    <lineage>
        <taxon>Eukaryota</taxon>
        <taxon>Viridiplantae</taxon>
        <taxon>Streptophyta</taxon>
        <taxon>Embryophyta</taxon>
        <taxon>Tracheophyta</taxon>
        <taxon>Spermatophyta</taxon>
        <taxon>Magnoliopsida</taxon>
        <taxon>eudicotyledons</taxon>
        <taxon>Gunneridae</taxon>
        <taxon>Pentapetalae</taxon>
        <taxon>rosids</taxon>
        <taxon>malvids</taxon>
        <taxon>Myrtales</taxon>
        <taxon>Lythraceae</taxon>
        <taxon>Trapa</taxon>
    </lineage>
</organism>
<keyword evidence="5" id="KW-0539">Nucleus</keyword>
<evidence type="ECO:0000313" key="7">
    <source>
        <dbReference type="EMBL" id="KAK4747233.1"/>
    </source>
</evidence>
<keyword evidence="4" id="KW-0804">Transcription</keyword>
<dbReference type="EMBL" id="JAXIOK010000020">
    <property type="protein sequence ID" value="KAK4747233.1"/>
    <property type="molecule type" value="Genomic_DNA"/>
</dbReference>
<keyword evidence="3" id="KW-0238">DNA-binding</keyword>
<dbReference type="PROSITE" id="PS51369">
    <property type="entry name" value="TCP"/>
    <property type="match status" value="1"/>
</dbReference>
<evidence type="ECO:0000313" key="8">
    <source>
        <dbReference type="Proteomes" id="UP001345219"/>
    </source>
</evidence>
<gene>
    <name evidence="7" type="ORF">SAY87_026270</name>
</gene>
<accession>A0AAN7JKY4</accession>
<keyword evidence="2" id="KW-0805">Transcription regulation</keyword>
<comment type="subcellular location">
    <subcellularLocation>
        <location evidence="1">Nucleus</location>
    </subcellularLocation>
</comment>
<dbReference type="PANTHER" id="PTHR31072:SF268">
    <property type="entry name" value="TCP DOMAIN-CONTAINING PROTEIN"/>
    <property type="match status" value="1"/>
</dbReference>
<name>A0AAN7JKY4_9MYRT</name>
<protein>
    <recommendedName>
        <fullName evidence="6">TCP domain-containing protein</fullName>
    </recommendedName>
</protein>
<dbReference type="Proteomes" id="UP001345219">
    <property type="component" value="Chromosome 20"/>
</dbReference>